<feature type="transmembrane region" description="Helical" evidence="10">
    <location>
        <begin position="359"/>
        <end position="377"/>
    </location>
</feature>
<evidence type="ECO:0008006" key="13">
    <source>
        <dbReference type="Google" id="ProtNLM"/>
    </source>
</evidence>
<keyword evidence="9 10" id="KW-0472">Membrane</keyword>
<feature type="transmembrane region" description="Helical" evidence="10">
    <location>
        <begin position="130"/>
        <end position="153"/>
    </location>
</feature>
<proteinExistence type="predicted"/>
<keyword evidence="6 10" id="KW-0812">Transmembrane</keyword>
<keyword evidence="5" id="KW-0808">Transferase</keyword>
<evidence type="ECO:0000256" key="10">
    <source>
        <dbReference type="SAM" id="Phobius"/>
    </source>
</evidence>
<dbReference type="GO" id="GO:0006506">
    <property type="term" value="P:GPI anchor biosynthetic process"/>
    <property type="evidence" value="ECO:0007669"/>
    <property type="project" value="UniProtKB-KW"/>
</dbReference>
<reference evidence="11 12" key="1">
    <citation type="submission" date="2016-10" db="EMBL/GenBank/DDBJ databases">
        <authorList>
            <person name="de Groot N.N."/>
        </authorList>
    </citation>
    <scope>NUCLEOTIDE SEQUENCE [LARGE SCALE GENOMIC DNA]</scope>
    <source>
        <strain evidence="11 12">DSM 21741</strain>
    </source>
</reference>
<feature type="transmembrane region" description="Helical" evidence="10">
    <location>
        <begin position="159"/>
        <end position="178"/>
    </location>
</feature>
<evidence type="ECO:0000313" key="11">
    <source>
        <dbReference type="EMBL" id="SDR75764.1"/>
    </source>
</evidence>
<dbReference type="Proteomes" id="UP000199092">
    <property type="component" value="Chromosome I"/>
</dbReference>
<dbReference type="STRING" id="546871.SAMN04488543_0352"/>
<dbReference type="AlphaFoldDB" id="A0A1H1LMG6"/>
<evidence type="ECO:0000256" key="1">
    <source>
        <dbReference type="ARBA" id="ARBA00004477"/>
    </source>
</evidence>
<comment type="subcellular location">
    <subcellularLocation>
        <location evidence="1">Endoplasmic reticulum membrane</location>
        <topology evidence="1">Multi-pass membrane protein</topology>
    </subcellularLocation>
</comment>
<dbReference type="RefSeq" id="WP_091409325.1">
    <property type="nucleotide sequence ID" value="NZ_LT629749.1"/>
</dbReference>
<sequence>MDSALRLGTTLGQLTDRVLGAFGSGVRRFTTWRWWLQVLVVWALGRLFTLLLVLTVARMQGPNPWTTERPGYLDYIDGWDAGWYHKIFDEGYPRVLPRDTAGQLDPNQWAFYPVLPGLAKLLNLGTGVSWLVLGPLISLLASLALCLLLHRLFASRASAGTALMAVALFSFQPAAPVLQFGYAESLGLALLVGVLLCLVHERYWTAVPLVVVLSLTRPTSAPLALTMLLVAVGWFLLRRTQPVARRRWLGLGVLTVVTGLSTFLWPAVMAVVTGDPDAYFETEAAWHGNSAVLPGELWANIGIRLFGKPLGLLAPVVVVLGLVLVMATRTVRRLGPVLYLWTASYLLYLLGVVAPNGALPRLLLPAFPLLLAAAMASRSRAYRVTLVIASLVGQVVWVAWLWHWSGVGLHGAAESNP</sequence>
<keyword evidence="4" id="KW-0328">Glycosyltransferase</keyword>
<evidence type="ECO:0000256" key="9">
    <source>
        <dbReference type="ARBA" id="ARBA00023136"/>
    </source>
</evidence>
<feature type="transmembrane region" description="Helical" evidence="10">
    <location>
        <begin position="310"/>
        <end position="327"/>
    </location>
</feature>
<dbReference type="GO" id="GO:0016020">
    <property type="term" value="C:membrane"/>
    <property type="evidence" value="ECO:0007669"/>
    <property type="project" value="GOC"/>
</dbReference>
<organism evidence="11 12">
    <name type="scientific">Friedmanniella luteola</name>
    <dbReference type="NCBI Taxonomy" id="546871"/>
    <lineage>
        <taxon>Bacteria</taxon>
        <taxon>Bacillati</taxon>
        <taxon>Actinomycetota</taxon>
        <taxon>Actinomycetes</taxon>
        <taxon>Propionibacteriales</taxon>
        <taxon>Nocardioidaceae</taxon>
        <taxon>Friedmanniella</taxon>
    </lineage>
</organism>
<evidence type="ECO:0000256" key="8">
    <source>
        <dbReference type="ARBA" id="ARBA00022989"/>
    </source>
</evidence>
<evidence type="ECO:0000256" key="2">
    <source>
        <dbReference type="ARBA" id="ARBA00004687"/>
    </source>
</evidence>
<dbReference type="GO" id="GO:0000009">
    <property type="term" value="F:alpha-1,6-mannosyltransferase activity"/>
    <property type="evidence" value="ECO:0007669"/>
    <property type="project" value="InterPro"/>
</dbReference>
<accession>A0A1H1LMG6</accession>
<keyword evidence="12" id="KW-1185">Reference proteome</keyword>
<dbReference type="PANTHER" id="PTHR12468:SF2">
    <property type="entry name" value="GPI MANNOSYLTRANSFERASE 2"/>
    <property type="match status" value="1"/>
</dbReference>
<name>A0A1H1LMG6_9ACTN</name>
<dbReference type="EMBL" id="LT629749">
    <property type="protein sequence ID" value="SDR75764.1"/>
    <property type="molecule type" value="Genomic_DNA"/>
</dbReference>
<feature type="transmembrane region" description="Helical" evidence="10">
    <location>
        <begin position="249"/>
        <end position="272"/>
    </location>
</feature>
<evidence type="ECO:0000313" key="12">
    <source>
        <dbReference type="Proteomes" id="UP000199092"/>
    </source>
</evidence>
<protein>
    <recommendedName>
        <fullName evidence="13">Dolichyl-phosphate-mannose-protein mannosyltransferase</fullName>
    </recommendedName>
</protein>
<evidence type="ECO:0000256" key="4">
    <source>
        <dbReference type="ARBA" id="ARBA00022676"/>
    </source>
</evidence>
<evidence type="ECO:0000256" key="3">
    <source>
        <dbReference type="ARBA" id="ARBA00022502"/>
    </source>
</evidence>
<keyword evidence="7" id="KW-0256">Endoplasmic reticulum</keyword>
<feature type="transmembrane region" description="Helical" evidence="10">
    <location>
        <begin position="334"/>
        <end position="353"/>
    </location>
</feature>
<feature type="transmembrane region" description="Helical" evidence="10">
    <location>
        <begin position="34"/>
        <end position="57"/>
    </location>
</feature>
<feature type="transmembrane region" description="Helical" evidence="10">
    <location>
        <begin position="384"/>
        <end position="402"/>
    </location>
</feature>
<dbReference type="GO" id="GO:0031501">
    <property type="term" value="C:mannosyltransferase complex"/>
    <property type="evidence" value="ECO:0007669"/>
    <property type="project" value="TreeGrafter"/>
</dbReference>
<dbReference type="OrthoDB" id="151635at2"/>
<comment type="pathway">
    <text evidence="2">Glycolipid biosynthesis; glycosylphosphatidylinositol-anchor biosynthesis.</text>
</comment>
<feature type="transmembrane region" description="Helical" evidence="10">
    <location>
        <begin position="219"/>
        <end position="237"/>
    </location>
</feature>
<dbReference type="PANTHER" id="PTHR12468">
    <property type="entry name" value="GPI MANNOSYLTRANSFERASE 2"/>
    <property type="match status" value="1"/>
</dbReference>
<keyword evidence="3" id="KW-0337">GPI-anchor biosynthesis</keyword>
<gene>
    <name evidence="11" type="ORF">SAMN04488543_0352</name>
</gene>
<dbReference type="GO" id="GO:0004376">
    <property type="term" value="F:GPI mannosyltransferase activity"/>
    <property type="evidence" value="ECO:0007669"/>
    <property type="project" value="InterPro"/>
</dbReference>
<evidence type="ECO:0000256" key="7">
    <source>
        <dbReference type="ARBA" id="ARBA00022824"/>
    </source>
</evidence>
<evidence type="ECO:0000256" key="5">
    <source>
        <dbReference type="ARBA" id="ARBA00022679"/>
    </source>
</evidence>
<dbReference type="InterPro" id="IPR007315">
    <property type="entry name" value="PIG-V/Gpi18"/>
</dbReference>
<evidence type="ECO:0000256" key="6">
    <source>
        <dbReference type="ARBA" id="ARBA00022692"/>
    </source>
</evidence>
<keyword evidence="8 10" id="KW-1133">Transmembrane helix</keyword>